<dbReference type="Gene3D" id="3.30.70.1060">
    <property type="entry name" value="Dimeric alpha+beta barrel"/>
    <property type="match status" value="1"/>
</dbReference>
<dbReference type="InterPro" id="IPR011008">
    <property type="entry name" value="Dimeric_a/b-barrel"/>
</dbReference>
<dbReference type="PANTHER" id="PTHR35174:SF1">
    <property type="entry name" value="BLL0086 PROTEIN"/>
    <property type="match status" value="1"/>
</dbReference>
<name>A0ABQ5P4U6_9ACTN</name>
<dbReference type="Proteomes" id="UP001291653">
    <property type="component" value="Unassembled WGS sequence"/>
</dbReference>
<evidence type="ECO:0000313" key="3">
    <source>
        <dbReference type="EMBL" id="GLF97622.1"/>
    </source>
</evidence>
<evidence type="ECO:0000256" key="1">
    <source>
        <dbReference type="ARBA" id="ARBA00007689"/>
    </source>
</evidence>
<protein>
    <submittedName>
        <fullName evidence="3">Transcriptional regulator</fullName>
    </submittedName>
</protein>
<comment type="similarity">
    <text evidence="1">Belongs to the YciI family.</text>
</comment>
<dbReference type="EMBL" id="BSBI01000011">
    <property type="protein sequence ID" value="GLF97622.1"/>
    <property type="molecule type" value="Genomic_DNA"/>
</dbReference>
<dbReference type="InterPro" id="IPR005545">
    <property type="entry name" value="YCII"/>
</dbReference>
<comment type="caution">
    <text evidence="3">The sequence shown here is derived from an EMBL/GenBank/DDBJ whole genome shotgun (WGS) entry which is preliminary data.</text>
</comment>
<sequence length="118" mass="13147">MSRFLSLVRVDERNVPAEGISDGLMERMGALIEEMTRAGVLLETNGLTPTSDGTRITWSGGRLTRTDGPFTETREVVGGYAIIRAADKAEAIGWTQRFLQVHEEYWTVTCEIREIVEG</sequence>
<accession>A0ABQ5P4U6</accession>
<dbReference type="Pfam" id="PF03795">
    <property type="entry name" value="YCII"/>
    <property type="match status" value="1"/>
</dbReference>
<feature type="domain" description="YCII-related" evidence="2">
    <location>
        <begin position="21"/>
        <end position="97"/>
    </location>
</feature>
<evidence type="ECO:0000313" key="4">
    <source>
        <dbReference type="Proteomes" id="UP001291653"/>
    </source>
</evidence>
<evidence type="ECO:0000259" key="2">
    <source>
        <dbReference type="Pfam" id="PF03795"/>
    </source>
</evidence>
<gene>
    <name evidence="3" type="ORF">SYYSPA8_25015</name>
</gene>
<dbReference type="RefSeq" id="WP_323449604.1">
    <property type="nucleotide sequence ID" value="NZ_BSBI01000011.1"/>
</dbReference>
<dbReference type="SUPFAM" id="SSF54909">
    <property type="entry name" value="Dimeric alpha+beta barrel"/>
    <property type="match status" value="1"/>
</dbReference>
<dbReference type="PANTHER" id="PTHR35174">
    <property type="entry name" value="BLL7171 PROTEIN-RELATED"/>
    <property type="match status" value="1"/>
</dbReference>
<reference evidence="3 4" key="1">
    <citation type="submission" date="2022-10" db="EMBL/GenBank/DDBJ databases">
        <title>Draft genome sequence of Streptomyces sp. YSPA8.</title>
        <authorList>
            <person name="Moriuchi R."/>
            <person name="Dohra H."/>
            <person name="Yamamura H."/>
            <person name="Kodani S."/>
        </authorList>
    </citation>
    <scope>NUCLEOTIDE SEQUENCE [LARGE SCALE GENOMIC DNA]</scope>
    <source>
        <strain evidence="3 4">YSPA8</strain>
    </source>
</reference>
<keyword evidence="4" id="KW-1185">Reference proteome</keyword>
<organism evidence="3 4">
    <name type="scientific">Streptomyces yaizuensis</name>
    <dbReference type="NCBI Taxonomy" id="2989713"/>
    <lineage>
        <taxon>Bacteria</taxon>
        <taxon>Bacillati</taxon>
        <taxon>Actinomycetota</taxon>
        <taxon>Actinomycetes</taxon>
        <taxon>Kitasatosporales</taxon>
        <taxon>Streptomycetaceae</taxon>
        <taxon>Streptomyces</taxon>
    </lineage>
</organism>
<proteinExistence type="inferred from homology"/>